<keyword evidence="2" id="KW-0732">Signal</keyword>
<keyword evidence="4" id="KW-1185">Reference proteome</keyword>
<feature type="region of interest" description="Disordered" evidence="1">
    <location>
        <begin position="47"/>
        <end position="68"/>
    </location>
</feature>
<feature type="chain" id="PRO_5047123242" description="O-fucosyltransferase family protein" evidence="2">
    <location>
        <begin position="17"/>
        <end position="274"/>
    </location>
</feature>
<comment type="caution">
    <text evidence="3">The sequence shown here is derived from an EMBL/GenBank/DDBJ whole genome shotgun (WGS) entry which is preliminary data.</text>
</comment>
<evidence type="ECO:0000256" key="1">
    <source>
        <dbReference type="SAM" id="MobiDB-lite"/>
    </source>
</evidence>
<feature type="signal peptide" evidence="2">
    <location>
        <begin position="1"/>
        <end position="16"/>
    </location>
</feature>
<evidence type="ECO:0000313" key="4">
    <source>
        <dbReference type="Proteomes" id="UP001189429"/>
    </source>
</evidence>
<evidence type="ECO:0000256" key="2">
    <source>
        <dbReference type="SAM" id="SignalP"/>
    </source>
</evidence>
<name>A0ABN9PAX0_9DINO</name>
<proteinExistence type="predicted"/>
<organism evidence="3 4">
    <name type="scientific">Prorocentrum cordatum</name>
    <dbReference type="NCBI Taxonomy" id="2364126"/>
    <lineage>
        <taxon>Eukaryota</taxon>
        <taxon>Sar</taxon>
        <taxon>Alveolata</taxon>
        <taxon>Dinophyceae</taxon>
        <taxon>Prorocentrales</taxon>
        <taxon>Prorocentraceae</taxon>
        <taxon>Prorocentrum</taxon>
    </lineage>
</organism>
<evidence type="ECO:0008006" key="5">
    <source>
        <dbReference type="Google" id="ProtNLM"/>
    </source>
</evidence>
<sequence>MAAAKAFVVLISAAAGLQEGAPAAVGASASEGREPLAARAPLGRRRVRAAASRDPSGEQGREILRGSDGYPALNSTNATDNSVTISAWYGRLGNNIIQIVNAILFCQQEGYSNLILPPGRSNIQIFDLPGKITIDHRTLGNTLKCDWNHLAAHYFFGRCMAVNKRLLHRTVKQYLKPYLTSSIATACQKERARPFGGLTVHLRSGDTARTIGRTSSATQTAYASCSFFDKVVADHRFEEVRIITEPDHWHPCIGVLRSRLASMNVSLHLRNNTI</sequence>
<dbReference type="Proteomes" id="UP001189429">
    <property type="component" value="Unassembled WGS sequence"/>
</dbReference>
<feature type="compositionally biased region" description="Basic and acidic residues" evidence="1">
    <location>
        <begin position="55"/>
        <end position="65"/>
    </location>
</feature>
<protein>
    <recommendedName>
        <fullName evidence="5">O-fucosyltransferase family protein</fullName>
    </recommendedName>
</protein>
<gene>
    <name evidence="3" type="ORF">PCOR1329_LOCUS379</name>
</gene>
<evidence type="ECO:0000313" key="3">
    <source>
        <dbReference type="EMBL" id="CAK0788505.1"/>
    </source>
</evidence>
<dbReference type="EMBL" id="CAUYUJ010000068">
    <property type="protein sequence ID" value="CAK0788505.1"/>
    <property type="molecule type" value="Genomic_DNA"/>
</dbReference>
<accession>A0ABN9PAX0</accession>
<reference evidence="3" key="1">
    <citation type="submission" date="2023-10" db="EMBL/GenBank/DDBJ databases">
        <authorList>
            <person name="Chen Y."/>
            <person name="Shah S."/>
            <person name="Dougan E. K."/>
            <person name="Thang M."/>
            <person name="Chan C."/>
        </authorList>
    </citation>
    <scope>NUCLEOTIDE SEQUENCE [LARGE SCALE GENOMIC DNA]</scope>
</reference>